<comment type="caution">
    <text evidence="8">The sequence shown here is derived from an EMBL/GenBank/DDBJ whole genome shotgun (WGS) entry which is preliminary data.</text>
</comment>
<dbReference type="Proteomes" id="UP001443914">
    <property type="component" value="Unassembled WGS sequence"/>
</dbReference>
<dbReference type="GO" id="GO:0004190">
    <property type="term" value="F:aspartic-type endopeptidase activity"/>
    <property type="evidence" value="ECO:0007669"/>
    <property type="project" value="InterPro"/>
</dbReference>
<name>A0AAW1GPB3_SAPOF</name>
<dbReference type="Gene3D" id="2.40.70.10">
    <property type="entry name" value="Acid Proteases"/>
    <property type="match status" value="2"/>
</dbReference>
<dbReference type="InterPro" id="IPR021109">
    <property type="entry name" value="Peptidase_aspartic_dom_sf"/>
</dbReference>
<protein>
    <recommendedName>
        <fullName evidence="7">Peptidase A1 domain-containing protein</fullName>
    </recommendedName>
</protein>
<organism evidence="8 9">
    <name type="scientific">Saponaria officinalis</name>
    <name type="common">Common soapwort</name>
    <name type="synonym">Lychnis saponaria</name>
    <dbReference type="NCBI Taxonomy" id="3572"/>
    <lineage>
        <taxon>Eukaryota</taxon>
        <taxon>Viridiplantae</taxon>
        <taxon>Streptophyta</taxon>
        <taxon>Embryophyta</taxon>
        <taxon>Tracheophyta</taxon>
        <taxon>Spermatophyta</taxon>
        <taxon>Magnoliopsida</taxon>
        <taxon>eudicotyledons</taxon>
        <taxon>Gunneridae</taxon>
        <taxon>Pentapetalae</taxon>
        <taxon>Caryophyllales</taxon>
        <taxon>Caryophyllaceae</taxon>
        <taxon>Caryophylleae</taxon>
        <taxon>Saponaria</taxon>
    </lineage>
</organism>
<sequence length="437" mass="47494">MPSSSNHHLLLQLISTLILLISTATATKPPPQKPPPPKPKALVLPLSRDDATLQRIIKLNQRTPPTTIPLTLDLEGHFLWLDCDTVSKSTTNRRIHCNSARCALATTSNNPPYKPCKNNKLSCNITLTNSISHIISKGELNADIVRINSTDGSNPIRVVSVPRFSYGCGHTPLLKGLANGVKGIAGFGRTKVSLPSQFSSFFKFVNKFALCVSSSSFTDGFIIFGDKPYNLDPGIDASTLLSYTPLLTNPISSPKSEYYIGVTSVKIFQNEVKFNKSILSINKKGIGGTKISTTNPYTILHSSIYKAVTAEFVAQVESPGSFAKRVNPIKPFTVCYEIGSLPFTKIGVVVPDVNLVMQNEKVVWTISGTNSMVAASLNAYCFGFVDGGVNAKEGIVIGSYQLENNLLQFDLVNSRLGFSSSLLFSRTRCNNFNFTSV</sequence>
<feature type="disulfide bond" evidence="5">
    <location>
        <begin position="335"/>
        <end position="381"/>
    </location>
</feature>
<dbReference type="InterPro" id="IPR033121">
    <property type="entry name" value="PEPTIDASE_A1"/>
</dbReference>
<dbReference type="PROSITE" id="PS51767">
    <property type="entry name" value="PEPTIDASE_A1"/>
    <property type="match status" value="1"/>
</dbReference>
<evidence type="ECO:0000256" key="2">
    <source>
        <dbReference type="ARBA" id="ARBA00007447"/>
    </source>
</evidence>
<evidence type="ECO:0000313" key="8">
    <source>
        <dbReference type="EMBL" id="KAK9664823.1"/>
    </source>
</evidence>
<dbReference type="Pfam" id="PF14541">
    <property type="entry name" value="TAXi_C"/>
    <property type="match status" value="1"/>
</dbReference>
<dbReference type="SUPFAM" id="SSF50630">
    <property type="entry name" value="Acid proteases"/>
    <property type="match status" value="1"/>
</dbReference>
<dbReference type="Pfam" id="PF14543">
    <property type="entry name" value="TAXi_N"/>
    <property type="match status" value="1"/>
</dbReference>
<accession>A0AAW1GPB3</accession>
<comment type="subcellular location">
    <subcellularLocation>
        <location evidence="1">Secreted</location>
        <location evidence="1">Extracellular space</location>
    </subcellularLocation>
</comment>
<dbReference type="CDD" id="cd05489">
    <property type="entry name" value="xylanase_inhibitor_I_like"/>
    <property type="match status" value="1"/>
</dbReference>
<dbReference type="AlphaFoldDB" id="A0AAW1GPB3"/>
<evidence type="ECO:0000256" key="3">
    <source>
        <dbReference type="ARBA" id="ARBA00022525"/>
    </source>
</evidence>
<dbReference type="GO" id="GO:0005576">
    <property type="term" value="C:extracellular region"/>
    <property type="evidence" value="ECO:0007669"/>
    <property type="project" value="UniProtKB-SubCell"/>
</dbReference>
<evidence type="ECO:0000256" key="1">
    <source>
        <dbReference type="ARBA" id="ARBA00004239"/>
    </source>
</evidence>
<evidence type="ECO:0000256" key="5">
    <source>
        <dbReference type="PIRSR" id="PIRSR601461-2"/>
    </source>
</evidence>
<gene>
    <name evidence="8" type="ORF">RND81_14G071100</name>
</gene>
<dbReference type="EMBL" id="JBDFQZ010000014">
    <property type="protein sequence ID" value="KAK9664823.1"/>
    <property type="molecule type" value="Genomic_DNA"/>
</dbReference>
<feature type="signal peptide" evidence="6">
    <location>
        <begin position="1"/>
        <end position="26"/>
    </location>
</feature>
<comment type="similarity">
    <text evidence="2">Belongs to the peptidase A1 family.</text>
</comment>
<keyword evidence="9" id="KW-1185">Reference proteome</keyword>
<dbReference type="GO" id="GO:0006508">
    <property type="term" value="P:proteolysis"/>
    <property type="evidence" value="ECO:0007669"/>
    <property type="project" value="InterPro"/>
</dbReference>
<proteinExistence type="inferred from homology"/>
<dbReference type="PANTHER" id="PTHR47965">
    <property type="entry name" value="ASPARTYL PROTEASE-RELATED"/>
    <property type="match status" value="1"/>
</dbReference>
<evidence type="ECO:0000256" key="4">
    <source>
        <dbReference type="ARBA" id="ARBA00022729"/>
    </source>
</evidence>
<dbReference type="FunFam" id="2.40.70.10:FF:000041">
    <property type="entry name" value="Basic 7S globulin"/>
    <property type="match status" value="1"/>
</dbReference>
<dbReference type="InterPro" id="IPR032861">
    <property type="entry name" value="TAXi_N"/>
</dbReference>
<keyword evidence="4 6" id="KW-0732">Signal</keyword>
<evidence type="ECO:0000313" key="9">
    <source>
        <dbReference type="Proteomes" id="UP001443914"/>
    </source>
</evidence>
<keyword evidence="3" id="KW-0964">Secreted</keyword>
<dbReference type="InterPro" id="IPR001461">
    <property type="entry name" value="Aspartic_peptidase_A1"/>
</dbReference>
<dbReference type="InterPro" id="IPR032799">
    <property type="entry name" value="TAXi_C"/>
</dbReference>
<feature type="chain" id="PRO_5043475040" description="Peptidase A1 domain-containing protein" evidence="6">
    <location>
        <begin position="27"/>
        <end position="437"/>
    </location>
</feature>
<evidence type="ECO:0000259" key="7">
    <source>
        <dbReference type="PROSITE" id="PS51767"/>
    </source>
</evidence>
<evidence type="ECO:0000256" key="6">
    <source>
        <dbReference type="SAM" id="SignalP"/>
    </source>
</evidence>
<dbReference type="InterPro" id="IPR033868">
    <property type="entry name" value="Xylanase_inhibitor_I-like"/>
</dbReference>
<feature type="domain" description="Peptidase A1" evidence="7">
    <location>
        <begin position="55"/>
        <end position="419"/>
    </location>
</feature>
<keyword evidence="5" id="KW-1015">Disulfide bond</keyword>
<reference evidence="8" key="1">
    <citation type="submission" date="2024-03" db="EMBL/GenBank/DDBJ databases">
        <title>WGS assembly of Saponaria officinalis var. Norfolk2.</title>
        <authorList>
            <person name="Jenkins J."/>
            <person name="Shu S."/>
            <person name="Grimwood J."/>
            <person name="Barry K."/>
            <person name="Goodstein D."/>
            <person name="Schmutz J."/>
            <person name="Leebens-Mack J."/>
            <person name="Osbourn A."/>
        </authorList>
    </citation>
    <scope>NUCLEOTIDE SEQUENCE [LARGE SCALE GENOMIC DNA]</scope>
    <source>
        <strain evidence="8">JIC</strain>
    </source>
</reference>
<dbReference type="PANTHER" id="PTHR47965:SF22">
    <property type="entry name" value="EUKARYOTIC ASPARTYL PROTEASE FAMILY PROTEIN"/>
    <property type="match status" value="1"/>
</dbReference>